<gene>
    <name evidence="5" type="ORF">ACFSF0_09615</name>
</gene>
<evidence type="ECO:0000256" key="1">
    <source>
        <dbReference type="RuleBase" id="RU003612"/>
    </source>
</evidence>
<keyword evidence="6" id="KW-1185">Reference proteome</keyword>
<proteinExistence type="inferred from homology"/>
<evidence type="ECO:0000256" key="2">
    <source>
        <dbReference type="RuleBase" id="RU003613"/>
    </source>
</evidence>
<feature type="domain" description="ZipA C-terminal FtsZ-binding" evidence="4">
    <location>
        <begin position="230"/>
        <end position="357"/>
    </location>
</feature>
<name>A0ABW4KVR1_9BURK</name>
<comment type="subcellular location">
    <subcellularLocation>
        <location evidence="2">Cell inner membrane</location>
        <topology evidence="2">Single-pass type I membrane protein</topology>
    </subcellularLocation>
</comment>
<comment type="similarity">
    <text evidence="1">Belongs to the ZipA family.</text>
</comment>
<dbReference type="RefSeq" id="WP_147911618.1">
    <property type="nucleotide sequence ID" value="NZ_JBHUEJ010000019.1"/>
</dbReference>
<sequence>MSALQVGLAVAGGLILGGVIAYNTWNARRNEPRQAQPDEPAGPRVEQVERAEPGMDGAPLSAERMEPVLDGELRDPAPARADFTSAADAPADFASTTTLAMLPLPDRSPHLDALIDVIAPIALDGRVVSGDAVLAALPATRRVGSKRFLVEGQSEATGDWEPPAAGKRYSALQAGVQLANRTGALNEIEYSEFVVKTERFAETVGGAAELPDMLHEVARARELDQFASQHDAQLGFTLRARGAAWSPGFVQQQAARIGFVAGSIPGRMVLASSVTGLPPVLDLSYDAQAALAEDPAHTAITEVTLNLDVPQVHREERPFERLRDAAFALAEAMDGVITDDARQPLRPEMIDTIGADLTRLYDTLDAHDLAAGSAQARRLFS</sequence>
<evidence type="ECO:0000313" key="6">
    <source>
        <dbReference type="Proteomes" id="UP001597304"/>
    </source>
</evidence>
<dbReference type="Proteomes" id="UP001597304">
    <property type="component" value="Unassembled WGS sequence"/>
</dbReference>
<keyword evidence="2" id="KW-1003">Cell membrane</keyword>
<keyword evidence="1 5" id="KW-0132">Cell division</keyword>
<accession>A0ABW4KVR1</accession>
<comment type="function">
    <text evidence="1">Essential cell division protein that stabilizes the FtsZ protofilaments by cross-linking them and that serves as a cytoplasmic membrane anchor for the Z ring. Also required for the recruitment to the septal ring of downstream cell division proteins.</text>
</comment>
<protein>
    <recommendedName>
        <fullName evidence="1">Cell division protein ZipA</fullName>
    </recommendedName>
</protein>
<dbReference type="GO" id="GO:0051301">
    <property type="term" value="P:cell division"/>
    <property type="evidence" value="ECO:0007669"/>
    <property type="project" value="UniProtKB-KW"/>
</dbReference>
<keyword evidence="2" id="KW-0997">Cell inner membrane</keyword>
<comment type="caution">
    <text evidence="5">The sequence shown here is derived from an EMBL/GenBank/DDBJ whole genome shotgun (WGS) entry which is preliminary data.</text>
</comment>
<dbReference type="SMART" id="SM00771">
    <property type="entry name" value="ZipA_C"/>
    <property type="match status" value="1"/>
</dbReference>
<dbReference type="InterPro" id="IPR036765">
    <property type="entry name" value="ZipA_FtsZ-bd_C_sf"/>
</dbReference>
<dbReference type="SUPFAM" id="SSF64383">
    <property type="entry name" value="Cell-division protein ZipA, C-terminal domain"/>
    <property type="match status" value="1"/>
</dbReference>
<keyword evidence="2" id="KW-0472">Membrane</keyword>
<dbReference type="Gene3D" id="3.30.1400.10">
    <property type="entry name" value="ZipA, C-terminal FtsZ-binding domain"/>
    <property type="match status" value="1"/>
</dbReference>
<dbReference type="InterPro" id="IPR007449">
    <property type="entry name" value="ZipA_FtsZ-bd_C"/>
</dbReference>
<dbReference type="EMBL" id="JBHUEJ010000019">
    <property type="protein sequence ID" value="MFD1710861.1"/>
    <property type="molecule type" value="Genomic_DNA"/>
</dbReference>
<keyword evidence="1" id="KW-0131">Cell cycle</keyword>
<feature type="region of interest" description="Disordered" evidence="3">
    <location>
        <begin position="31"/>
        <end position="61"/>
    </location>
</feature>
<dbReference type="Pfam" id="PF04354">
    <property type="entry name" value="ZipA_C"/>
    <property type="match status" value="1"/>
</dbReference>
<evidence type="ECO:0000313" key="5">
    <source>
        <dbReference type="EMBL" id="MFD1710861.1"/>
    </source>
</evidence>
<reference evidence="6" key="1">
    <citation type="journal article" date="2019" name="Int. J. Syst. Evol. Microbiol.">
        <title>The Global Catalogue of Microorganisms (GCM) 10K type strain sequencing project: providing services to taxonomists for standard genome sequencing and annotation.</title>
        <authorList>
            <consortium name="The Broad Institute Genomics Platform"/>
            <consortium name="The Broad Institute Genome Sequencing Center for Infectious Disease"/>
            <person name="Wu L."/>
            <person name="Ma J."/>
        </authorList>
    </citation>
    <scope>NUCLEOTIDE SEQUENCE [LARGE SCALE GENOMIC DNA]</scope>
    <source>
        <strain evidence="6">LMG 29247</strain>
    </source>
</reference>
<evidence type="ECO:0000256" key="3">
    <source>
        <dbReference type="SAM" id="MobiDB-lite"/>
    </source>
</evidence>
<evidence type="ECO:0000259" key="4">
    <source>
        <dbReference type="SMART" id="SM00771"/>
    </source>
</evidence>
<organism evidence="5 6">
    <name type="scientific">Ottowia flava</name>
    <dbReference type="NCBI Taxonomy" id="2675430"/>
    <lineage>
        <taxon>Bacteria</taxon>
        <taxon>Pseudomonadati</taxon>
        <taxon>Pseudomonadota</taxon>
        <taxon>Betaproteobacteria</taxon>
        <taxon>Burkholderiales</taxon>
        <taxon>Comamonadaceae</taxon>
        <taxon>Ottowia</taxon>
    </lineage>
</organism>
<keyword evidence="2" id="KW-0812">Transmembrane</keyword>